<dbReference type="OrthoDB" id="74360at2759"/>
<dbReference type="Pfam" id="PF00743">
    <property type="entry name" value="FMO-like"/>
    <property type="match status" value="1"/>
</dbReference>
<dbReference type="PANTHER" id="PTHR42877:SF7">
    <property type="entry name" value="FLAVIN-BINDING MONOOXYGENASE-RELATED"/>
    <property type="match status" value="1"/>
</dbReference>
<keyword evidence="6" id="KW-1185">Reference proteome</keyword>
<dbReference type="GO" id="GO:0050660">
    <property type="term" value="F:flavin adenine dinucleotide binding"/>
    <property type="evidence" value="ECO:0007669"/>
    <property type="project" value="InterPro"/>
</dbReference>
<accession>A0A9P4M952</accession>
<dbReference type="InterPro" id="IPR036188">
    <property type="entry name" value="FAD/NAD-bd_sf"/>
</dbReference>
<dbReference type="Gene3D" id="3.50.50.60">
    <property type="entry name" value="FAD/NAD(P)-binding domain"/>
    <property type="match status" value="2"/>
</dbReference>
<evidence type="ECO:0000313" key="5">
    <source>
        <dbReference type="EMBL" id="KAF2101755.1"/>
    </source>
</evidence>
<proteinExistence type="inferred from homology"/>
<sequence>MPSHVKDYTFQLAEKAIDDYRNVKVICVGAGYSGICTAIRFPQRIANLSLTIYEKNADLGGTWFENRYPGVACDIPSPAYQFTFESWSQWSEFYSSGQEIQQYLKMVSKKYGAEKYIKKRHMVTGATWKEDEAIWSVEVRNLETGEVFTDTCDFLVMATGILNQWDWPDIPGLKDFQGKLLHSADWDDSYDVRDKEIALIGGGSSGIQILPAIQPIVKRIDHYNHSKMWIASGGFAAEEAFRRNPTGGNSKYTPEELEAFRDDPLSYLKYRAYVESLLNTVHTVTWADSELARESEKIFRESMKQKLATKPEVFESMNPSYPPVCRRITPGPNYLESICKANCEFISTNIKRIHMNGIETADGKVRNVDAIITATGFDTSYLPRFPVTGRGGLSLEQVWDDPYPEAYVSVFARSMPNYMIYLGPNGAPPSGSTVLAIESQCEYIIKCIQKCQREGYRTMEVKHDALKAFSGYIDSYMPRTVYSKPCKSWFKRGLSEGRVVALFPGSATAFRQMLMHPRWEDFHFTPAEDTTVNSFGWLGVAMTRGEMDKSAPTPYLDSIDVPPIPGMI</sequence>
<evidence type="ECO:0000256" key="3">
    <source>
        <dbReference type="ARBA" id="ARBA00022827"/>
    </source>
</evidence>
<dbReference type="SUPFAM" id="SSF51905">
    <property type="entry name" value="FAD/NAD(P)-binding domain"/>
    <property type="match status" value="3"/>
</dbReference>
<evidence type="ECO:0000256" key="1">
    <source>
        <dbReference type="ARBA" id="ARBA00010139"/>
    </source>
</evidence>
<dbReference type="GO" id="GO:0050661">
    <property type="term" value="F:NADP binding"/>
    <property type="evidence" value="ECO:0007669"/>
    <property type="project" value="InterPro"/>
</dbReference>
<dbReference type="Proteomes" id="UP000799772">
    <property type="component" value="Unassembled WGS sequence"/>
</dbReference>
<reference evidence="5" key="1">
    <citation type="journal article" date="2020" name="Stud. Mycol.">
        <title>101 Dothideomycetes genomes: a test case for predicting lifestyles and emergence of pathogens.</title>
        <authorList>
            <person name="Haridas S."/>
            <person name="Albert R."/>
            <person name="Binder M."/>
            <person name="Bloem J."/>
            <person name="Labutti K."/>
            <person name="Salamov A."/>
            <person name="Andreopoulos B."/>
            <person name="Baker S."/>
            <person name="Barry K."/>
            <person name="Bills G."/>
            <person name="Bluhm B."/>
            <person name="Cannon C."/>
            <person name="Castanera R."/>
            <person name="Culley D."/>
            <person name="Daum C."/>
            <person name="Ezra D."/>
            <person name="Gonzalez J."/>
            <person name="Henrissat B."/>
            <person name="Kuo A."/>
            <person name="Liang C."/>
            <person name="Lipzen A."/>
            <person name="Lutzoni F."/>
            <person name="Magnuson J."/>
            <person name="Mondo S."/>
            <person name="Nolan M."/>
            <person name="Ohm R."/>
            <person name="Pangilinan J."/>
            <person name="Park H.-J."/>
            <person name="Ramirez L."/>
            <person name="Alfaro M."/>
            <person name="Sun H."/>
            <person name="Tritt A."/>
            <person name="Yoshinaga Y."/>
            <person name="Zwiers L.-H."/>
            <person name="Turgeon B."/>
            <person name="Goodwin S."/>
            <person name="Spatafora J."/>
            <person name="Crous P."/>
            <person name="Grigoriev I."/>
        </authorList>
    </citation>
    <scope>NUCLEOTIDE SEQUENCE</scope>
    <source>
        <strain evidence="5">CBS 133067</strain>
    </source>
</reference>
<dbReference type="InterPro" id="IPR020946">
    <property type="entry name" value="Flavin_mOase-like"/>
</dbReference>
<dbReference type="InterPro" id="IPR051209">
    <property type="entry name" value="FAD-bind_Monooxygenase_sf"/>
</dbReference>
<evidence type="ECO:0000256" key="2">
    <source>
        <dbReference type="ARBA" id="ARBA00022630"/>
    </source>
</evidence>
<evidence type="ECO:0000313" key="6">
    <source>
        <dbReference type="Proteomes" id="UP000799772"/>
    </source>
</evidence>
<comment type="caution">
    <text evidence="5">The sequence shown here is derived from an EMBL/GenBank/DDBJ whole genome shotgun (WGS) entry which is preliminary data.</text>
</comment>
<protein>
    <submittedName>
        <fullName evidence="5">Flavin-binding monooxygenase</fullName>
    </submittedName>
</protein>
<dbReference type="AlphaFoldDB" id="A0A9P4M952"/>
<dbReference type="GO" id="GO:0004499">
    <property type="term" value="F:N,N-dimethylaniline monooxygenase activity"/>
    <property type="evidence" value="ECO:0007669"/>
    <property type="project" value="InterPro"/>
</dbReference>
<keyword evidence="3" id="KW-0274">FAD</keyword>
<organism evidence="5 6">
    <name type="scientific">Rhizodiscina lignyota</name>
    <dbReference type="NCBI Taxonomy" id="1504668"/>
    <lineage>
        <taxon>Eukaryota</taxon>
        <taxon>Fungi</taxon>
        <taxon>Dikarya</taxon>
        <taxon>Ascomycota</taxon>
        <taxon>Pezizomycotina</taxon>
        <taxon>Dothideomycetes</taxon>
        <taxon>Pleosporomycetidae</taxon>
        <taxon>Aulographales</taxon>
        <taxon>Rhizodiscinaceae</taxon>
        <taxon>Rhizodiscina</taxon>
    </lineage>
</organism>
<keyword evidence="5" id="KW-0503">Monooxygenase</keyword>
<keyword evidence="4" id="KW-0560">Oxidoreductase</keyword>
<dbReference type="PANTHER" id="PTHR42877">
    <property type="entry name" value="L-ORNITHINE N(5)-MONOOXYGENASE-RELATED"/>
    <property type="match status" value="1"/>
</dbReference>
<comment type="similarity">
    <text evidence="1">Belongs to the FAD-binding monooxygenase family.</text>
</comment>
<name>A0A9P4M952_9PEZI</name>
<evidence type="ECO:0000256" key="4">
    <source>
        <dbReference type="ARBA" id="ARBA00023002"/>
    </source>
</evidence>
<dbReference type="EMBL" id="ML978123">
    <property type="protein sequence ID" value="KAF2101755.1"/>
    <property type="molecule type" value="Genomic_DNA"/>
</dbReference>
<gene>
    <name evidence="5" type="ORF">NA57DRAFT_34992</name>
</gene>
<keyword evidence="2" id="KW-0285">Flavoprotein</keyword>